<gene>
    <name evidence="5" type="ORF">CYBJADRAFT_74819</name>
</gene>
<proteinExistence type="predicted"/>
<reference evidence="5 6" key="1">
    <citation type="journal article" date="2016" name="Proc. Natl. Acad. Sci. U.S.A.">
        <title>Comparative genomics of biotechnologically important yeasts.</title>
        <authorList>
            <person name="Riley R."/>
            <person name="Haridas S."/>
            <person name="Wolfe K.H."/>
            <person name="Lopes M.R."/>
            <person name="Hittinger C.T."/>
            <person name="Goeker M."/>
            <person name="Salamov A.A."/>
            <person name="Wisecaver J.H."/>
            <person name="Long T.M."/>
            <person name="Calvey C.H."/>
            <person name="Aerts A.L."/>
            <person name="Barry K.W."/>
            <person name="Choi C."/>
            <person name="Clum A."/>
            <person name="Coughlan A.Y."/>
            <person name="Deshpande S."/>
            <person name="Douglass A.P."/>
            <person name="Hanson S.J."/>
            <person name="Klenk H.-P."/>
            <person name="LaButti K.M."/>
            <person name="Lapidus A."/>
            <person name="Lindquist E.A."/>
            <person name="Lipzen A.M."/>
            <person name="Meier-Kolthoff J.P."/>
            <person name="Ohm R.A."/>
            <person name="Otillar R.P."/>
            <person name="Pangilinan J.L."/>
            <person name="Peng Y."/>
            <person name="Rokas A."/>
            <person name="Rosa C.A."/>
            <person name="Scheuner C."/>
            <person name="Sibirny A.A."/>
            <person name="Slot J.C."/>
            <person name="Stielow J.B."/>
            <person name="Sun H."/>
            <person name="Kurtzman C.P."/>
            <person name="Blackwell M."/>
            <person name="Grigoriev I.V."/>
            <person name="Jeffries T.W."/>
        </authorList>
    </citation>
    <scope>NUCLEOTIDE SEQUENCE [LARGE SCALE GENOMIC DNA]</scope>
    <source>
        <strain evidence="6">ATCC 18201 / CBS 1600 / BCRC 20928 / JCM 3617 / NBRC 0987 / NRRL Y-1542</strain>
    </source>
</reference>
<keyword evidence="6" id="KW-1185">Reference proteome</keyword>
<dbReference type="Pfam" id="PF12253">
    <property type="entry name" value="CAF1A_dimeriz"/>
    <property type="match status" value="1"/>
</dbReference>
<evidence type="ECO:0000259" key="3">
    <source>
        <dbReference type="Pfam" id="PF12253"/>
    </source>
</evidence>
<dbReference type="EMBL" id="KV453928">
    <property type="protein sequence ID" value="ODV74479.1"/>
    <property type="molecule type" value="Genomic_DNA"/>
</dbReference>
<feature type="region of interest" description="Disordered" evidence="1">
    <location>
        <begin position="114"/>
        <end position="177"/>
    </location>
</feature>
<dbReference type="AlphaFoldDB" id="A0A1E4S4M2"/>
<evidence type="ECO:0000256" key="1">
    <source>
        <dbReference type="SAM" id="MobiDB-lite"/>
    </source>
</evidence>
<dbReference type="GeneID" id="30992309"/>
<feature type="region of interest" description="Disordered" evidence="1">
    <location>
        <begin position="187"/>
        <end position="206"/>
    </location>
</feature>
<name>A0A1E4S4M2_CYBJN</name>
<dbReference type="InterPro" id="IPR021644">
    <property type="entry name" value="CAF-1_p150_acidic"/>
</dbReference>
<feature type="domain" description="Chromatin assembly factor 1 subunit A dimerization" evidence="3">
    <location>
        <begin position="319"/>
        <end position="387"/>
    </location>
</feature>
<dbReference type="RefSeq" id="XP_020071518.1">
    <property type="nucleotide sequence ID" value="XM_020217913.1"/>
</dbReference>
<evidence type="ECO:0000313" key="5">
    <source>
        <dbReference type="EMBL" id="ODV74479.1"/>
    </source>
</evidence>
<dbReference type="Pfam" id="PF21796">
    <property type="entry name" value="Cac1_C"/>
    <property type="match status" value="1"/>
</dbReference>
<dbReference type="Pfam" id="PF11600">
    <property type="entry name" value="CAF1A_acidic"/>
    <property type="match status" value="1"/>
</dbReference>
<dbReference type="InterPro" id="IPR022043">
    <property type="entry name" value="CAF1A_DD"/>
</dbReference>
<dbReference type="InterPro" id="IPR048800">
    <property type="entry name" value="Cac1-like_C"/>
</dbReference>
<protein>
    <submittedName>
        <fullName evidence="5">Uncharacterized protein</fullName>
    </submittedName>
</protein>
<evidence type="ECO:0000259" key="4">
    <source>
        <dbReference type="Pfam" id="PF21796"/>
    </source>
</evidence>
<feature type="domain" description="Chromatin assembly factor 1 subunit Cac1-like C-terminal" evidence="4">
    <location>
        <begin position="479"/>
        <end position="534"/>
    </location>
</feature>
<organism evidence="5 6">
    <name type="scientific">Cyberlindnera jadinii (strain ATCC 18201 / CBS 1600 / BCRC 20928 / JCM 3617 / NBRC 0987 / NRRL Y-1542)</name>
    <name type="common">Torula yeast</name>
    <name type="synonym">Candida utilis</name>
    <dbReference type="NCBI Taxonomy" id="983966"/>
    <lineage>
        <taxon>Eukaryota</taxon>
        <taxon>Fungi</taxon>
        <taxon>Dikarya</taxon>
        <taxon>Ascomycota</taxon>
        <taxon>Saccharomycotina</taxon>
        <taxon>Saccharomycetes</taxon>
        <taxon>Phaffomycetales</taxon>
        <taxon>Phaffomycetaceae</taxon>
        <taxon>Cyberlindnera</taxon>
    </lineage>
</organism>
<dbReference type="OrthoDB" id="79480at2759"/>
<sequence>MRINFSCFGSFHASVSSINLWCSSHIRVERVSKGIQFMKEEVVEMNDNESVELLKIQELGNTSEITVVSVDDDDDTSLSVPAQTSERKLTPKQLEKLKEKEERERKRLEEKLNRERAKEEEKRLKEEKRQQQLLERKKKQEEKDRIKRENELKREQLRKEREEKEKQKQEEKLKKEQERLQKEQEKKLKEEQEKKKKDKLKISNFFKPKTSVKSTSVLMQQQQQQQQGSDHRLRENDYRKSFKPFFIREGVTLAGNLSKEQLTESVNDFDKALENECSQSDLLQWFRSLPVLKEEGENEGATAQYIYENGLTSAPIRIKFIKFYESVKSWIGSYTQSCHGLGSDPLRTLDKEFIDFDDVIDEDDDGEGEDIDDDDDDEDDDDDDEDEMTDFLEEDNNGGNSTEQRKKILGPLIPVITWGNSDQTSAGCIRFEVLKPNVSLPLDPSFNYWQTQQQQSNGGNAETPLKKKSKTMITDRDDLEKFADKVHDCEFSIPTMVEILKKELPNYTKITIENTLRSLATKVGSKQTEKKWQVDHDSLNRLCSLQPKE</sequence>
<feature type="region of interest" description="Disordered" evidence="1">
    <location>
        <begin position="357"/>
        <end position="405"/>
    </location>
</feature>
<accession>A0A1E4S4M2</accession>
<evidence type="ECO:0000313" key="6">
    <source>
        <dbReference type="Proteomes" id="UP000094389"/>
    </source>
</evidence>
<evidence type="ECO:0000259" key="2">
    <source>
        <dbReference type="Pfam" id="PF11600"/>
    </source>
</evidence>
<dbReference type="STRING" id="983966.A0A1E4S4M2"/>
<feature type="domain" description="Chromatin assembly factor 1 p150 subunit acidic region" evidence="2">
    <location>
        <begin position="92"/>
        <end position="250"/>
    </location>
</feature>
<dbReference type="OMA" id="YENVRPP"/>
<dbReference type="Proteomes" id="UP000094389">
    <property type="component" value="Unassembled WGS sequence"/>
</dbReference>
<feature type="compositionally biased region" description="Acidic residues" evidence="1">
    <location>
        <begin position="357"/>
        <end position="396"/>
    </location>
</feature>
<feature type="region of interest" description="Disordered" evidence="1">
    <location>
        <begin position="211"/>
        <end position="234"/>
    </location>
</feature>